<accession>A0A8J6LNN8</accession>
<protein>
    <submittedName>
        <fullName evidence="1">Uncharacterized protein</fullName>
    </submittedName>
</protein>
<name>A0A8J6LNN8_TENMO</name>
<organism evidence="1 2">
    <name type="scientific">Tenebrio molitor</name>
    <name type="common">Yellow mealworm beetle</name>
    <dbReference type="NCBI Taxonomy" id="7067"/>
    <lineage>
        <taxon>Eukaryota</taxon>
        <taxon>Metazoa</taxon>
        <taxon>Ecdysozoa</taxon>
        <taxon>Arthropoda</taxon>
        <taxon>Hexapoda</taxon>
        <taxon>Insecta</taxon>
        <taxon>Pterygota</taxon>
        <taxon>Neoptera</taxon>
        <taxon>Endopterygota</taxon>
        <taxon>Coleoptera</taxon>
        <taxon>Polyphaga</taxon>
        <taxon>Cucujiformia</taxon>
        <taxon>Tenebrionidae</taxon>
        <taxon>Tenebrio</taxon>
    </lineage>
</organism>
<evidence type="ECO:0000313" key="2">
    <source>
        <dbReference type="Proteomes" id="UP000719412"/>
    </source>
</evidence>
<evidence type="ECO:0000313" key="1">
    <source>
        <dbReference type="EMBL" id="KAH0819501.1"/>
    </source>
</evidence>
<proteinExistence type="predicted"/>
<reference evidence="1" key="2">
    <citation type="submission" date="2021-08" db="EMBL/GenBank/DDBJ databases">
        <authorList>
            <person name="Eriksson T."/>
        </authorList>
    </citation>
    <scope>NUCLEOTIDE SEQUENCE</scope>
    <source>
        <strain evidence="1">Stoneville</strain>
        <tissue evidence="1">Whole head</tissue>
    </source>
</reference>
<keyword evidence="2" id="KW-1185">Reference proteome</keyword>
<gene>
    <name evidence="1" type="ORF">GEV33_003290</name>
</gene>
<dbReference type="Proteomes" id="UP000719412">
    <property type="component" value="Unassembled WGS sequence"/>
</dbReference>
<reference evidence="1" key="1">
    <citation type="journal article" date="2020" name="J Insects Food Feed">
        <title>The yellow mealworm (Tenebrio molitor) genome: a resource for the emerging insects as food and feed industry.</title>
        <authorList>
            <person name="Eriksson T."/>
            <person name="Andere A."/>
            <person name="Kelstrup H."/>
            <person name="Emery V."/>
            <person name="Picard C."/>
        </authorList>
    </citation>
    <scope>NUCLEOTIDE SEQUENCE</scope>
    <source>
        <strain evidence="1">Stoneville</strain>
        <tissue evidence="1">Whole head</tissue>
    </source>
</reference>
<dbReference type="AlphaFoldDB" id="A0A8J6LNN8"/>
<comment type="caution">
    <text evidence="1">The sequence shown here is derived from an EMBL/GenBank/DDBJ whole genome shotgun (WGS) entry which is preliminary data.</text>
</comment>
<dbReference type="EMBL" id="JABDTM020014392">
    <property type="protein sequence ID" value="KAH0819501.1"/>
    <property type="molecule type" value="Genomic_DNA"/>
</dbReference>
<sequence length="132" mass="14794">MSTHTYILADSTIAIYMGGRRIKSEETGPRSIITIRKSESFGNKPVVNPRESYHGGGGGGDGGGVSFCLTIIRGIERPPALSAQITRLSRTTSNAAEREEMWRRTYSKVSGPERELLSRYRRRKYGGMKRRR</sequence>